<protein>
    <submittedName>
        <fullName evidence="2">Ovule protein</fullName>
    </submittedName>
</protein>
<accession>A0A0K0FEZ5</accession>
<reference evidence="2" key="2">
    <citation type="submission" date="2015-08" db="UniProtKB">
        <authorList>
            <consortium name="WormBaseParasite"/>
        </authorList>
    </citation>
    <scope>IDENTIFICATION</scope>
</reference>
<reference evidence="1" key="1">
    <citation type="submission" date="2014-07" db="EMBL/GenBank/DDBJ databases">
        <authorList>
            <person name="Martin A.A"/>
            <person name="De Silva N."/>
        </authorList>
    </citation>
    <scope>NUCLEOTIDE SEQUENCE</scope>
</reference>
<evidence type="ECO:0000313" key="1">
    <source>
        <dbReference type="Proteomes" id="UP000035680"/>
    </source>
</evidence>
<dbReference type="Proteomes" id="UP000035680">
    <property type="component" value="Unassembled WGS sequence"/>
</dbReference>
<proteinExistence type="predicted"/>
<dbReference type="AlphaFoldDB" id="A0A0K0FEZ5"/>
<keyword evidence="1" id="KW-1185">Reference proteome</keyword>
<sequence length="88" mass="10101">MNVLNSSTIYFETICAFLHSYRFFMSLRSSSTLVKANNRLGKYTNDMVPRVPFFNASKQAELGLYKDAQQPFKSLTQVETIFMMVSTP</sequence>
<dbReference type="WBParaSite" id="SVE_0743400.1">
    <property type="protein sequence ID" value="SVE_0743400.1"/>
    <property type="gene ID" value="SVE_0743400"/>
</dbReference>
<name>A0A0K0FEZ5_STRVS</name>
<evidence type="ECO:0000313" key="2">
    <source>
        <dbReference type="WBParaSite" id="SVE_0743400.1"/>
    </source>
</evidence>
<organism evidence="1 2">
    <name type="scientific">Strongyloides venezuelensis</name>
    <name type="common">Threadworm</name>
    <dbReference type="NCBI Taxonomy" id="75913"/>
    <lineage>
        <taxon>Eukaryota</taxon>
        <taxon>Metazoa</taxon>
        <taxon>Ecdysozoa</taxon>
        <taxon>Nematoda</taxon>
        <taxon>Chromadorea</taxon>
        <taxon>Rhabditida</taxon>
        <taxon>Tylenchina</taxon>
        <taxon>Panagrolaimomorpha</taxon>
        <taxon>Strongyloidoidea</taxon>
        <taxon>Strongyloididae</taxon>
        <taxon>Strongyloides</taxon>
    </lineage>
</organism>